<dbReference type="STRING" id="990371.SAMN05421813_12835"/>
<feature type="transmembrane region" description="Helical" evidence="1">
    <location>
        <begin position="228"/>
        <end position="251"/>
    </location>
</feature>
<evidence type="ECO:0008006" key="4">
    <source>
        <dbReference type="Google" id="ProtNLM"/>
    </source>
</evidence>
<gene>
    <name evidence="2" type="ORF">SAMN05421813_12835</name>
</gene>
<dbReference type="OrthoDB" id="9801077at2"/>
<feature type="transmembrane region" description="Helical" evidence="1">
    <location>
        <begin position="271"/>
        <end position="298"/>
    </location>
</feature>
<keyword evidence="3" id="KW-1185">Reference proteome</keyword>
<evidence type="ECO:0000313" key="3">
    <source>
        <dbReference type="Proteomes" id="UP000199226"/>
    </source>
</evidence>
<dbReference type="Proteomes" id="UP000199226">
    <property type="component" value="Unassembled WGS sequence"/>
</dbReference>
<dbReference type="Gene3D" id="2.60.120.260">
    <property type="entry name" value="Galactose-binding domain-like"/>
    <property type="match status" value="1"/>
</dbReference>
<keyword evidence="1" id="KW-0472">Membrane</keyword>
<sequence length="373" mass="42435">MANLALGKLPFEKDVWTTPDVATNGDVTNYNSNSGFAHASWPCKYTIDLGSSLQVRVVRFLLWDNLGQGKSTVHSRKYKFTLSISNDGEHYQQVYSNKDDLGGNGWYVFTFLNDTYTRFVQLEGHYNSANEMFHIVEFEIHDEEPRPILGTNKHTFDIVTGIPGEERIKEMLDTAISEKSDVFKGLDEKLKQIDSTLRQSTELINQIDIIRRSIDFQRESVNNKHRGYWWLGGSLGGLIGFFVLLVWFIYYDDHAISIITEASKHKEFIQFTGYLLASYFIGKGLLISILVFAITWCLKNFRAERHNYVVNKHKAMSLTVAISILTGEEYGNTSRGHVFIDAMKIVFAHQPTAFSSEDVVSPSIVNAITSKEI</sequence>
<dbReference type="SUPFAM" id="SSF49785">
    <property type="entry name" value="Galactose-binding domain-like"/>
    <property type="match status" value="1"/>
</dbReference>
<name>A0A1G9X3J2_9SPHI</name>
<accession>A0A1G9X3J2</accession>
<evidence type="ECO:0000313" key="2">
    <source>
        <dbReference type="EMBL" id="SDM91101.1"/>
    </source>
</evidence>
<keyword evidence="1" id="KW-0812">Transmembrane</keyword>
<keyword evidence="1" id="KW-1133">Transmembrane helix</keyword>
<organism evidence="2 3">
    <name type="scientific">Daejeonella rubra</name>
    <dbReference type="NCBI Taxonomy" id="990371"/>
    <lineage>
        <taxon>Bacteria</taxon>
        <taxon>Pseudomonadati</taxon>
        <taxon>Bacteroidota</taxon>
        <taxon>Sphingobacteriia</taxon>
        <taxon>Sphingobacteriales</taxon>
        <taxon>Sphingobacteriaceae</taxon>
        <taxon>Daejeonella</taxon>
    </lineage>
</organism>
<dbReference type="EMBL" id="FNHH01000028">
    <property type="protein sequence ID" value="SDM91101.1"/>
    <property type="molecule type" value="Genomic_DNA"/>
</dbReference>
<protein>
    <recommendedName>
        <fullName evidence="4">F5/8 type C domain-containing protein</fullName>
    </recommendedName>
</protein>
<dbReference type="InterPro" id="IPR008979">
    <property type="entry name" value="Galactose-bd-like_sf"/>
</dbReference>
<evidence type="ECO:0000256" key="1">
    <source>
        <dbReference type="SAM" id="Phobius"/>
    </source>
</evidence>
<dbReference type="AlphaFoldDB" id="A0A1G9X3J2"/>
<dbReference type="RefSeq" id="WP_090706360.1">
    <property type="nucleotide sequence ID" value="NZ_FNHH01000028.1"/>
</dbReference>
<proteinExistence type="predicted"/>
<reference evidence="3" key="1">
    <citation type="submission" date="2016-10" db="EMBL/GenBank/DDBJ databases">
        <authorList>
            <person name="Varghese N."/>
            <person name="Submissions S."/>
        </authorList>
    </citation>
    <scope>NUCLEOTIDE SEQUENCE [LARGE SCALE GENOMIC DNA]</scope>
    <source>
        <strain evidence="3">DSM 24536</strain>
    </source>
</reference>